<sequence>MKGVIGFGKNDKLSHRYSGPFEIIERVGEVPYRLAFLPSLSGIHPVFYLSMIRKYYGASSHVLDFSSVQLENNLTYVEESMAILDMHVRKLRSKNIASVKVQWRGQPVEEAAWETMHDIWSLIPIFLALHWLIAGDGPAAAELRSKVLIVDGLDF</sequence>
<accession>A0A1S4AQ85</accession>
<feature type="domain" description="Tf2-1-like SH3-like" evidence="1">
    <location>
        <begin position="7"/>
        <end position="56"/>
    </location>
</feature>
<proteinExistence type="predicted"/>
<dbReference type="KEGG" id="nta:107800206"/>
<dbReference type="SUPFAM" id="SSF54160">
    <property type="entry name" value="Chromo domain-like"/>
    <property type="match status" value="1"/>
</dbReference>
<dbReference type="RefSeq" id="XP_016478844.1">
    <property type="nucleotide sequence ID" value="XM_016623358.1"/>
</dbReference>
<dbReference type="Pfam" id="PF24626">
    <property type="entry name" value="SH3_Tf2-1"/>
    <property type="match status" value="1"/>
</dbReference>
<evidence type="ECO:0000313" key="2">
    <source>
        <dbReference type="RefSeq" id="XP_016478844.1"/>
    </source>
</evidence>
<reference evidence="2" key="1">
    <citation type="submission" date="2025-08" db="UniProtKB">
        <authorList>
            <consortium name="RefSeq"/>
        </authorList>
    </citation>
    <scope>IDENTIFICATION</scope>
</reference>
<dbReference type="OrthoDB" id="1931063at2759"/>
<organism evidence="2">
    <name type="scientific">Nicotiana tabacum</name>
    <name type="common">Common tobacco</name>
    <dbReference type="NCBI Taxonomy" id="4097"/>
    <lineage>
        <taxon>Eukaryota</taxon>
        <taxon>Viridiplantae</taxon>
        <taxon>Streptophyta</taxon>
        <taxon>Embryophyta</taxon>
        <taxon>Tracheophyta</taxon>
        <taxon>Spermatophyta</taxon>
        <taxon>Magnoliopsida</taxon>
        <taxon>eudicotyledons</taxon>
        <taxon>Gunneridae</taxon>
        <taxon>Pentapetalae</taxon>
        <taxon>asterids</taxon>
        <taxon>lamiids</taxon>
        <taxon>Solanales</taxon>
        <taxon>Solanaceae</taxon>
        <taxon>Nicotianoideae</taxon>
        <taxon>Nicotianeae</taxon>
        <taxon>Nicotiana</taxon>
    </lineage>
</organism>
<dbReference type="AlphaFoldDB" id="A0A1S4AQ85"/>
<dbReference type="PANTHER" id="PTHR46148:SF60">
    <property type="entry name" value="CHROMO DOMAIN-CONTAINING PROTEIN"/>
    <property type="match status" value="1"/>
</dbReference>
<dbReference type="InterPro" id="IPR056924">
    <property type="entry name" value="SH3_Tf2-1"/>
</dbReference>
<evidence type="ECO:0000259" key="1">
    <source>
        <dbReference type="Pfam" id="PF24626"/>
    </source>
</evidence>
<protein>
    <recommendedName>
        <fullName evidence="1">Tf2-1-like SH3-like domain-containing protein</fullName>
    </recommendedName>
</protein>
<dbReference type="PANTHER" id="PTHR46148">
    <property type="entry name" value="CHROMO DOMAIN-CONTAINING PROTEIN"/>
    <property type="match status" value="1"/>
</dbReference>
<gene>
    <name evidence="2" type="primary">LOC107800206</name>
</gene>
<dbReference type="PaxDb" id="4097-A0A1S4AQ85"/>
<name>A0A1S4AQ85_TOBAC</name>
<dbReference type="InterPro" id="IPR016197">
    <property type="entry name" value="Chromo-like_dom_sf"/>
</dbReference>